<evidence type="ECO:0000259" key="5">
    <source>
        <dbReference type="PROSITE" id="PS51767"/>
    </source>
</evidence>
<reference evidence="7" key="1">
    <citation type="submission" date="2025-08" db="UniProtKB">
        <authorList>
            <consortium name="RefSeq"/>
        </authorList>
    </citation>
    <scope>IDENTIFICATION</scope>
    <source>
        <tissue evidence="7">Muscle</tissue>
    </source>
</reference>
<dbReference type="Pfam" id="PF00026">
    <property type="entry name" value="Asp"/>
    <property type="match status" value="2"/>
</dbReference>
<proteinExistence type="inferred from homology"/>
<dbReference type="SUPFAM" id="SSF50630">
    <property type="entry name" value="Acid proteases"/>
    <property type="match status" value="1"/>
</dbReference>
<dbReference type="GO" id="GO:0006508">
    <property type="term" value="P:proteolysis"/>
    <property type="evidence" value="ECO:0007669"/>
    <property type="project" value="UniProtKB-KW"/>
</dbReference>
<dbReference type="Gene3D" id="2.40.70.10">
    <property type="entry name" value="Acid Proteases"/>
    <property type="match status" value="2"/>
</dbReference>
<dbReference type="InterPro" id="IPR033121">
    <property type="entry name" value="PEPTIDASE_A1"/>
</dbReference>
<feature type="domain" description="Peptidase A1" evidence="5">
    <location>
        <begin position="46"/>
        <end position="383"/>
    </location>
</feature>
<dbReference type="InterPro" id="IPR001969">
    <property type="entry name" value="Aspartic_peptidase_AS"/>
</dbReference>
<evidence type="ECO:0000256" key="1">
    <source>
        <dbReference type="ARBA" id="ARBA00007447"/>
    </source>
</evidence>
<dbReference type="InParanoid" id="A0A7E6E3G4"/>
<dbReference type="InterPro" id="IPR001461">
    <property type="entry name" value="Aspartic_peptidase_A1"/>
</dbReference>
<dbReference type="InterPro" id="IPR021109">
    <property type="entry name" value="Peptidase_aspartic_dom_sf"/>
</dbReference>
<protein>
    <submittedName>
        <fullName evidence="7">Pepsin F-like</fullName>
    </submittedName>
</protein>
<feature type="disulfide bond" evidence="3">
    <location>
        <begin position="311"/>
        <end position="345"/>
    </location>
</feature>
<feature type="disulfide bond" evidence="3">
    <location>
        <begin position="77"/>
        <end position="82"/>
    </location>
</feature>
<evidence type="ECO:0000313" key="7">
    <source>
        <dbReference type="RefSeq" id="XP_035885908.1"/>
    </source>
</evidence>
<evidence type="ECO:0000313" key="6">
    <source>
        <dbReference type="Proteomes" id="UP000504628"/>
    </source>
</evidence>
<feature type="disulfide bond" evidence="3">
    <location>
        <begin position="268"/>
        <end position="272"/>
    </location>
</feature>
<dbReference type="PRINTS" id="PR00792">
    <property type="entry name" value="PEPSIN"/>
</dbReference>
<evidence type="ECO:0000256" key="3">
    <source>
        <dbReference type="PIRSR" id="PIRSR601461-2"/>
    </source>
</evidence>
<organism evidence="6 7">
    <name type="scientific">Phyllostomus discolor</name>
    <name type="common">pale spear-nosed bat</name>
    <dbReference type="NCBI Taxonomy" id="89673"/>
    <lineage>
        <taxon>Eukaryota</taxon>
        <taxon>Metazoa</taxon>
        <taxon>Chordata</taxon>
        <taxon>Craniata</taxon>
        <taxon>Vertebrata</taxon>
        <taxon>Euteleostomi</taxon>
        <taxon>Mammalia</taxon>
        <taxon>Eutheria</taxon>
        <taxon>Laurasiatheria</taxon>
        <taxon>Chiroptera</taxon>
        <taxon>Yangochiroptera</taxon>
        <taxon>Phyllostomidae</taxon>
        <taxon>Phyllostominae</taxon>
        <taxon>Phyllostomus</taxon>
    </lineage>
</organism>
<keyword evidence="4" id="KW-0064">Aspartyl protease</keyword>
<keyword evidence="4" id="KW-0378">Hydrolase</keyword>
<keyword evidence="6" id="KW-1185">Reference proteome</keyword>
<gene>
    <name evidence="7" type="primary">LOC114499122</name>
</gene>
<keyword evidence="4" id="KW-0645">Protease</keyword>
<dbReference type="KEGG" id="pdic:114499122"/>
<feature type="active site" evidence="2">
    <location>
        <position position="277"/>
    </location>
</feature>
<sequence>MRESLREKDLLKGYLEEHPYSQAYRFIQKQPGVTYKSMRNYLDLYYVGTVRIGTPPQKFKVIFDTGSADLWVPSIYCSSRACVRHTVFNPKRSSTFRSTNRSIALHYGSGSMTGFLGYDTVKWHLPAGLHPSSGPALLPDIHTTTPPPLLTQIGKLVGRSQAFGLSKTEVSKILEFGAFDGILGLSYPDLALTGTTPVFDNLLAQGAISQKLFAFYLSSNEKKGSMVMFGGVDHSYYKGQLKWVPVSKGGFWQITVDRISMDGRVIACEGSCEAIVDTGTTLLTGPNYDIFDILKTINAQTTSTGEYVVSCNAINTLPDIVFTINGVKYPVPAKAYIRKGLFDTCYSNFDDSLSHSTLWILGDVFLRLYFTVFDRENNRIGLAPAVA</sequence>
<dbReference type="PROSITE" id="PS00141">
    <property type="entry name" value="ASP_PROTEASE"/>
    <property type="match status" value="2"/>
</dbReference>
<evidence type="ECO:0000256" key="2">
    <source>
        <dbReference type="PIRSR" id="PIRSR601461-1"/>
    </source>
</evidence>
<dbReference type="AlphaFoldDB" id="A0A7E6E3G4"/>
<dbReference type="OrthoDB" id="771136at2759"/>
<accession>A0A7E6E3G4</accession>
<comment type="similarity">
    <text evidence="1 4">Belongs to the peptidase A1 family.</text>
</comment>
<dbReference type="GeneID" id="114499122"/>
<feature type="active site" evidence="2">
    <location>
        <position position="64"/>
    </location>
</feature>
<evidence type="ECO:0000256" key="4">
    <source>
        <dbReference type="RuleBase" id="RU000454"/>
    </source>
</evidence>
<dbReference type="PROSITE" id="PS51767">
    <property type="entry name" value="PEPTIDASE_A1"/>
    <property type="match status" value="1"/>
</dbReference>
<dbReference type="PANTHER" id="PTHR47966">
    <property type="entry name" value="BETA-SITE APP-CLEAVING ENZYME, ISOFORM A-RELATED"/>
    <property type="match status" value="1"/>
</dbReference>
<dbReference type="Proteomes" id="UP000504628">
    <property type="component" value="Chromosome 6"/>
</dbReference>
<dbReference type="FunFam" id="2.40.70.10:FF:000006">
    <property type="entry name" value="Cathepsin E"/>
    <property type="match status" value="1"/>
</dbReference>
<dbReference type="RefSeq" id="XP_035885908.1">
    <property type="nucleotide sequence ID" value="XM_036030015.1"/>
</dbReference>
<name>A0A7E6E3G4_9CHIR</name>
<dbReference type="GO" id="GO:0004190">
    <property type="term" value="F:aspartic-type endopeptidase activity"/>
    <property type="evidence" value="ECO:0007669"/>
    <property type="project" value="UniProtKB-KW"/>
</dbReference>
<dbReference type="Gene3D" id="6.10.140.60">
    <property type="match status" value="1"/>
</dbReference>
<keyword evidence="3" id="KW-1015">Disulfide bond</keyword>
<dbReference type="PANTHER" id="PTHR47966:SF49">
    <property type="entry name" value="PEPSIN A-5"/>
    <property type="match status" value="1"/>
</dbReference>